<dbReference type="SUPFAM" id="SSF109910">
    <property type="entry name" value="YgfY-like"/>
    <property type="match status" value="1"/>
</dbReference>
<evidence type="ECO:0000256" key="1">
    <source>
        <dbReference type="ARBA" id="ARBA00004496"/>
    </source>
</evidence>
<dbReference type="InterPro" id="IPR005631">
    <property type="entry name" value="SDH"/>
</dbReference>
<comment type="subcellular location">
    <subcellularLocation>
        <location evidence="1">Cytoplasm</location>
    </subcellularLocation>
</comment>
<dbReference type="AlphaFoldDB" id="A0A1R3W890"/>
<comment type="similarity">
    <text evidence="2">Belongs to the SdhE FAD assembly factor family.</text>
</comment>
<organism evidence="6 7">
    <name type="scientific">Ectothiorhodosinus mongolicus</name>
    <dbReference type="NCBI Taxonomy" id="233100"/>
    <lineage>
        <taxon>Bacteria</taxon>
        <taxon>Pseudomonadati</taxon>
        <taxon>Pseudomonadota</taxon>
        <taxon>Gammaproteobacteria</taxon>
        <taxon>Chromatiales</taxon>
        <taxon>Ectothiorhodospiraceae</taxon>
        <taxon>Ectothiorhodosinus</taxon>
    </lineage>
</organism>
<dbReference type="GO" id="GO:0006105">
    <property type="term" value="P:succinate metabolic process"/>
    <property type="evidence" value="ECO:0007669"/>
    <property type="project" value="TreeGrafter"/>
</dbReference>
<dbReference type="PANTHER" id="PTHR39585:SF1">
    <property type="entry name" value="FAD ASSEMBLY FACTOR SDHE"/>
    <property type="match status" value="1"/>
</dbReference>
<dbReference type="STRING" id="233100.SAMN05216526_1904"/>
<dbReference type="EMBL" id="FTPK01000005">
    <property type="protein sequence ID" value="SIT73920.1"/>
    <property type="molecule type" value="Genomic_DNA"/>
</dbReference>
<keyword evidence="7" id="KW-1185">Reference proteome</keyword>
<evidence type="ECO:0000256" key="2">
    <source>
        <dbReference type="ARBA" id="ARBA00008571"/>
    </source>
</evidence>
<dbReference type="OrthoDB" id="9180899at2"/>
<dbReference type="Gene3D" id="1.10.150.250">
    <property type="entry name" value="Flavinator of succinate dehydrogenase"/>
    <property type="match status" value="1"/>
</dbReference>
<gene>
    <name evidence="6" type="ORF">SAMN05216526_1904</name>
</gene>
<reference evidence="6 7" key="1">
    <citation type="submission" date="2017-01" db="EMBL/GenBank/DDBJ databases">
        <authorList>
            <person name="Mah S.A."/>
            <person name="Swanson W.J."/>
            <person name="Moy G.W."/>
            <person name="Vacquier V.D."/>
        </authorList>
    </citation>
    <scope>NUCLEOTIDE SEQUENCE [LARGE SCALE GENOMIC DNA]</scope>
    <source>
        <strain evidence="6 7">M9</strain>
    </source>
</reference>
<dbReference type="GO" id="GO:0005737">
    <property type="term" value="C:cytoplasm"/>
    <property type="evidence" value="ECO:0007669"/>
    <property type="project" value="UniProtKB-SubCell"/>
</dbReference>
<evidence type="ECO:0000313" key="6">
    <source>
        <dbReference type="EMBL" id="SIT73920.1"/>
    </source>
</evidence>
<protein>
    <recommendedName>
        <fullName evidence="3">FAD assembly factor SdhE</fullName>
    </recommendedName>
</protein>
<keyword evidence="5" id="KW-0143">Chaperone</keyword>
<evidence type="ECO:0000256" key="4">
    <source>
        <dbReference type="ARBA" id="ARBA00022490"/>
    </source>
</evidence>
<evidence type="ECO:0000313" key="7">
    <source>
        <dbReference type="Proteomes" id="UP000223759"/>
    </source>
</evidence>
<dbReference type="Proteomes" id="UP000223759">
    <property type="component" value="Unassembled WGS sequence"/>
</dbReference>
<dbReference type="InterPro" id="IPR036714">
    <property type="entry name" value="SDH_sf"/>
</dbReference>
<dbReference type="Pfam" id="PF03937">
    <property type="entry name" value="Sdh5"/>
    <property type="match status" value="1"/>
</dbReference>
<sequence length="92" mass="10935">MSELSRLRWRSRRGTKELDLMFERYLDAQAGHLDTEHVAQLDRLLDQEDDCLQRWLLYGEPVERTELIDIAARVRRNFTPDSEGVDHLSHSR</sequence>
<accession>A0A1R3W890</accession>
<dbReference type="InterPro" id="IPR050531">
    <property type="entry name" value="SdhE_FAD_assembly_factor"/>
</dbReference>
<keyword evidence="4" id="KW-0963">Cytoplasm</keyword>
<evidence type="ECO:0000256" key="5">
    <source>
        <dbReference type="ARBA" id="ARBA00023186"/>
    </source>
</evidence>
<name>A0A1R3W890_9GAMM</name>
<proteinExistence type="inferred from homology"/>
<dbReference type="PANTHER" id="PTHR39585">
    <property type="entry name" value="FAD ASSEMBLY FACTOR SDHE"/>
    <property type="match status" value="1"/>
</dbReference>
<evidence type="ECO:0000256" key="3">
    <source>
        <dbReference type="ARBA" id="ARBA00019418"/>
    </source>
</evidence>
<dbReference type="RefSeq" id="WP_076756307.1">
    <property type="nucleotide sequence ID" value="NZ_CP023018.1"/>
</dbReference>